<dbReference type="Gene3D" id="3.50.50.60">
    <property type="entry name" value="FAD/NAD(P)-binding domain"/>
    <property type="match status" value="2"/>
</dbReference>
<evidence type="ECO:0000256" key="6">
    <source>
        <dbReference type="ARBA" id="ARBA00022630"/>
    </source>
</evidence>
<dbReference type="InterPro" id="IPR000089">
    <property type="entry name" value="Biotin_lipoyl"/>
</dbReference>
<evidence type="ECO:0000256" key="14">
    <source>
        <dbReference type="RuleBase" id="RU003692"/>
    </source>
</evidence>
<evidence type="ECO:0000256" key="8">
    <source>
        <dbReference type="ARBA" id="ARBA00022827"/>
    </source>
</evidence>
<dbReference type="InterPro" id="IPR012999">
    <property type="entry name" value="Pyr_OxRdtase_I_AS"/>
</dbReference>
<gene>
    <name evidence="16" type="primary">lpdA</name>
    <name evidence="16" type="ORF">NK125_11010</name>
</gene>
<dbReference type="CDD" id="cd06849">
    <property type="entry name" value="lipoyl_domain"/>
    <property type="match status" value="1"/>
</dbReference>
<reference evidence="16 17" key="1">
    <citation type="journal article" date="2022" name="Genome Biol. Evol.">
        <title>Host diet, physiology and behaviors set the stage for Lachnospiraceae cladogenesis.</title>
        <authorList>
            <person name="Vera-Ponce De Leon A."/>
            <person name="Schneider M."/>
            <person name="Jahnes B.C."/>
            <person name="Sadowski V."/>
            <person name="Camuy-Velez L.A."/>
            <person name="Duan J."/>
            <person name="Sabree Z.L."/>
        </authorList>
    </citation>
    <scope>NUCLEOTIDE SEQUENCE [LARGE SCALE GENOMIC DNA]</scope>
    <source>
        <strain evidence="16 17">PAL113</strain>
    </source>
</reference>
<dbReference type="InterPro" id="IPR016156">
    <property type="entry name" value="FAD/NAD-linked_Rdtase_dimer_sf"/>
</dbReference>
<comment type="subcellular location">
    <subcellularLocation>
        <location evidence="1">Cytoplasm</location>
    </subcellularLocation>
</comment>
<keyword evidence="6 14" id="KW-0285">Flavoprotein</keyword>
<dbReference type="SUPFAM" id="SSF51905">
    <property type="entry name" value="FAD/NAD(P)-binding domain"/>
    <property type="match status" value="1"/>
</dbReference>
<evidence type="ECO:0000256" key="12">
    <source>
        <dbReference type="ARBA" id="ARBA00023284"/>
    </source>
</evidence>
<accession>A0ABT1EDB0</accession>
<evidence type="ECO:0000256" key="5">
    <source>
        <dbReference type="ARBA" id="ARBA00022490"/>
    </source>
</evidence>
<evidence type="ECO:0000313" key="17">
    <source>
        <dbReference type="Proteomes" id="UP001523566"/>
    </source>
</evidence>
<keyword evidence="5" id="KW-0963">Cytoplasm</keyword>
<dbReference type="InterPro" id="IPR003016">
    <property type="entry name" value="2-oxoA_DH_lipoyl-BS"/>
</dbReference>
<evidence type="ECO:0000256" key="7">
    <source>
        <dbReference type="ARBA" id="ARBA00022823"/>
    </source>
</evidence>
<dbReference type="PROSITE" id="PS00189">
    <property type="entry name" value="LIPOYL"/>
    <property type="match status" value="1"/>
</dbReference>
<evidence type="ECO:0000256" key="10">
    <source>
        <dbReference type="ARBA" id="ARBA00023027"/>
    </source>
</evidence>
<dbReference type="InterPro" id="IPR036188">
    <property type="entry name" value="FAD/NAD-bd_sf"/>
</dbReference>
<dbReference type="EC" id="1.8.1.4" evidence="3 14"/>
<evidence type="ECO:0000256" key="11">
    <source>
        <dbReference type="ARBA" id="ARBA00023157"/>
    </source>
</evidence>
<dbReference type="PANTHER" id="PTHR22912:SF217">
    <property type="entry name" value="DIHYDROLIPOYL DEHYDROGENASE"/>
    <property type="match status" value="1"/>
</dbReference>
<organism evidence="16 17">
    <name type="scientific">Aequitasia blattaphilus</name>
    <dbReference type="NCBI Taxonomy" id="2949332"/>
    <lineage>
        <taxon>Bacteria</taxon>
        <taxon>Bacillati</taxon>
        <taxon>Bacillota</taxon>
        <taxon>Clostridia</taxon>
        <taxon>Lachnospirales</taxon>
        <taxon>Lachnospiraceae</taxon>
        <taxon>Aequitasia</taxon>
    </lineage>
</organism>
<dbReference type="PRINTS" id="PR00368">
    <property type="entry name" value="FADPNR"/>
</dbReference>
<dbReference type="PRINTS" id="PR00411">
    <property type="entry name" value="PNDRDTASEI"/>
</dbReference>
<evidence type="ECO:0000256" key="2">
    <source>
        <dbReference type="ARBA" id="ARBA00007532"/>
    </source>
</evidence>
<keyword evidence="17" id="KW-1185">Reference proteome</keyword>
<keyword evidence="10 14" id="KW-0520">NAD</keyword>
<protein>
    <recommendedName>
        <fullName evidence="4 14">Dihydrolipoyl dehydrogenase</fullName>
        <ecNumber evidence="3 14">1.8.1.4</ecNumber>
    </recommendedName>
</protein>
<dbReference type="InterPro" id="IPR050151">
    <property type="entry name" value="Class-I_Pyr_Nuc-Dis_Oxidored"/>
</dbReference>
<dbReference type="InterPro" id="IPR006258">
    <property type="entry name" value="Lipoamide_DH"/>
</dbReference>
<keyword evidence="12 14" id="KW-0676">Redox-active center</keyword>
<dbReference type="Gene3D" id="3.30.390.30">
    <property type="match status" value="1"/>
</dbReference>
<dbReference type="PIRSF" id="PIRSF000350">
    <property type="entry name" value="Mercury_reductase_MerA"/>
    <property type="match status" value="1"/>
</dbReference>
<dbReference type="Pfam" id="PF00364">
    <property type="entry name" value="Biotin_lipoyl"/>
    <property type="match status" value="1"/>
</dbReference>
<evidence type="ECO:0000256" key="3">
    <source>
        <dbReference type="ARBA" id="ARBA00012608"/>
    </source>
</evidence>
<dbReference type="SUPFAM" id="SSF51230">
    <property type="entry name" value="Single hybrid motif"/>
    <property type="match status" value="1"/>
</dbReference>
<keyword evidence="7" id="KW-0450">Lipoyl</keyword>
<proteinExistence type="inferred from homology"/>
<evidence type="ECO:0000313" key="16">
    <source>
        <dbReference type="EMBL" id="MCP1102947.1"/>
    </source>
</evidence>
<dbReference type="InterPro" id="IPR023753">
    <property type="entry name" value="FAD/NAD-binding_dom"/>
</dbReference>
<dbReference type="Pfam" id="PF02852">
    <property type="entry name" value="Pyr_redox_dim"/>
    <property type="match status" value="1"/>
</dbReference>
<dbReference type="PROSITE" id="PS00076">
    <property type="entry name" value="PYRIDINE_REDOX_1"/>
    <property type="match status" value="1"/>
</dbReference>
<dbReference type="Proteomes" id="UP001523566">
    <property type="component" value="Unassembled WGS sequence"/>
</dbReference>
<keyword evidence="8 14" id="KW-0274">FAD</keyword>
<keyword evidence="11" id="KW-1015">Disulfide bond</keyword>
<evidence type="ECO:0000256" key="13">
    <source>
        <dbReference type="ARBA" id="ARBA00049187"/>
    </source>
</evidence>
<comment type="cofactor">
    <cofactor evidence="14">
        <name>FAD</name>
        <dbReference type="ChEBI" id="CHEBI:57692"/>
    </cofactor>
    <text evidence="14">Binds 1 FAD per subunit.</text>
</comment>
<evidence type="ECO:0000256" key="9">
    <source>
        <dbReference type="ARBA" id="ARBA00023002"/>
    </source>
</evidence>
<evidence type="ECO:0000256" key="4">
    <source>
        <dbReference type="ARBA" id="ARBA00016961"/>
    </source>
</evidence>
<comment type="similarity">
    <text evidence="2 14">Belongs to the class-I pyridine nucleotide-disulfide oxidoreductase family.</text>
</comment>
<name>A0ABT1EDB0_9FIRM</name>
<dbReference type="Gene3D" id="2.40.50.100">
    <property type="match status" value="1"/>
</dbReference>
<comment type="catalytic activity">
    <reaction evidence="13 14">
        <text>N(6)-[(R)-dihydrolipoyl]-L-lysyl-[protein] + NAD(+) = N(6)-[(R)-lipoyl]-L-lysyl-[protein] + NADH + H(+)</text>
        <dbReference type="Rhea" id="RHEA:15045"/>
        <dbReference type="Rhea" id="RHEA-COMP:10474"/>
        <dbReference type="Rhea" id="RHEA-COMP:10475"/>
        <dbReference type="ChEBI" id="CHEBI:15378"/>
        <dbReference type="ChEBI" id="CHEBI:57540"/>
        <dbReference type="ChEBI" id="CHEBI:57945"/>
        <dbReference type="ChEBI" id="CHEBI:83099"/>
        <dbReference type="ChEBI" id="CHEBI:83100"/>
        <dbReference type="EC" id="1.8.1.4"/>
    </reaction>
</comment>
<dbReference type="SUPFAM" id="SSF55424">
    <property type="entry name" value="FAD/NAD-linked reductases, dimerisation (C-terminal) domain"/>
    <property type="match status" value="1"/>
</dbReference>
<sequence length="566" mass="61314">MAEVIIMPKLGFNMDEGELVKWHKQVGDQVAKGEVLFEINTDKTTMPVEATCAGTVLKIMLSEGEAAEVFTPIAVVGEAGENPENVLGTEVKAEEEAEPAKEIIEEKSGYDYDVIVIGAGPGGYETAIKAAQLGKKTAIVEAKHFGGVCLNEGCIPTKTLIRTANLYSEVKEAEQFGVMGIDVSKVKVDMEKLQQRKQSVVHTLVSGVEGLLRRNKVTILNGIGAFKDEHTVCVEEKEYTSENFIIATGSNVFMPPFIPLEGDTNVITSKEALDMKELPKTIAIIGGGVIGIEFAHVFSHLGVKVTVLELMENILPMVDEEVSGMVKTRMEKNGVVFYNSAKVQKVKDKSVMYELDGKELSVEADVVLMAVGRVANTEGLNAEGIGIEFDRKAIAVNDYMQTNIPHIYAIGDVNGKVMLAHTASHEGFVAVEHICGGHHQMSYERIPSCIYLDPEVASIGLTEKQAKEKGYDINIGRFPMMANGKSLVEGDSDGLVKIIIEKELGEILGVHLYGKHVTDMIGEIAVAMELEATAEEVLQAIHPHPTVSEAIGEGFMSAFYGKAINC</sequence>
<dbReference type="RefSeq" id="WP_262066733.1">
    <property type="nucleotide sequence ID" value="NZ_JAMXOD010000015.1"/>
</dbReference>
<dbReference type="InterPro" id="IPR004099">
    <property type="entry name" value="Pyr_nucl-diS_OxRdtase_dimer"/>
</dbReference>
<dbReference type="InterPro" id="IPR001100">
    <property type="entry name" value="Pyr_nuc-diS_OxRdtase"/>
</dbReference>
<dbReference type="PANTHER" id="PTHR22912">
    <property type="entry name" value="DISULFIDE OXIDOREDUCTASE"/>
    <property type="match status" value="1"/>
</dbReference>
<dbReference type="InterPro" id="IPR011053">
    <property type="entry name" value="Single_hybrid_motif"/>
</dbReference>
<dbReference type="PROSITE" id="PS50968">
    <property type="entry name" value="BIOTINYL_LIPOYL"/>
    <property type="match status" value="1"/>
</dbReference>
<evidence type="ECO:0000259" key="15">
    <source>
        <dbReference type="PROSITE" id="PS50968"/>
    </source>
</evidence>
<comment type="caution">
    <text evidence="16">The sequence shown here is derived from an EMBL/GenBank/DDBJ whole genome shotgun (WGS) entry which is preliminary data.</text>
</comment>
<dbReference type="Pfam" id="PF07992">
    <property type="entry name" value="Pyr_redox_2"/>
    <property type="match status" value="1"/>
</dbReference>
<evidence type="ECO:0000256" key="1">
    <source>
        <dbReference type="ARBA" id="ARBA00004496"/>
    </source>
</evidence>
<dbReference type="GO" id="GO:0004148">
    <property type="term" value="F:dihydrolipoyl dehydrogenase (NADH) activity"/>
    <property type="evidence" value="ECO:0007669"/>
    <property type="project" value="UniProtKB-EC"/>
</dbReference>
<dbReference type="NCBIfam" id="TIGR01350">
    <property type="entry name" value="lipoamide_DH"/>
    <property type="match status" value="1"/>
</dbReference>
<comment type="miscellaneous">
    <text evidence="14">The active site is a redox-active disulfide bond.</text>
</comment>
<feature type="domain" description="Lipoyl-binding" evidence="15">
    <location>
        <begin position="2"/>
        <end position="77"/>
    </location>
</feature>
<dbReference type="EMBL" id="JAMZFW010000015">
    <property type="protein sequence ID" value="MCP1102947.1"/>
    <property type="molecule type" value="Genomic_DNA"/>
</dbReference>
<keyword evidence="9 14" id="KW-0560">Oxidoreductase</keyword>